<dbReference type="KEGG" id="gdi:GDI2310"/>
<evidence type="ECO:0000313" key="2">
    <source>
        <dbReference type="EMBL" id="CAP56253.1"/>
    </source>
</evidence>
<sequence length="119" mass="13410">MKEITVMQDKVLRGLALSLCLVAMAAPALADDEEEAHKTMSLHQLAKRPPIPTAHKDFSQYRYRPAGDKIVEQSDADRLMFWTQDGTPDGYAERRGNAILYYDRTGKAVRVQEMDPTAD</sequence>
<dbReference type="EMBL" id="AM889285">
    <property type="protein sequence ID" value="CAP56253.1"/>
    <property type="molecule type" value="Genomic_DNA"/>
</dbReference>
<feature type="chain" id="PRO_5002739292" evidence="1">
    <location>
        <begin position="31"/>
        <end position="119"/>
    </location>
</feature>
<evidence type="ECO:0000256" key="1">
    <source>
        <dbReference type="SAM" id="SignalP"/>
    </source>
</evidence>
<evidence type="ECO:0000313" key="3">
    <source>
        <dbReference type="Proteomes" id="UP000001176"/>
    </source>
</evidence>
<organism evidence="2 3">
    <name type="scientific">Gluconacetobacter diazotrophicus (strain ATCC 49037 / DSM 5601 / CCUG 37298 / CIP 103539 / LMG 7603 / PAl5)</name>
    <dbReference type="NCBI Taxonomy" id="272568"/>
    <lineage>
        <taxon>Bacteria</taxon>
        <taxon>Pseudomonadati</taxon>
        <taxon>Pseudomonadota</taxon>
        <taxon>Alphaproteobacteria</taxon>
        <taxon>Acetobacterales</taxon>
        <taxon>Acetobacteraceae</taxon>
        <taxon>Gluconacetobacter</taxon>
    </lineage>
</organism>
<dbReference type="AlphaFoldDB" id="A9HM38"/>
<keyword evidence="3" id="KW-1185">Reference proteome</keyword>
<name>A9HM38_GLUDA</name>
<protein>
    <submittedName>
        <fullName evidence="2">Putative exported protein</fullName>
    </submittedName>
</protein>
<keyword evidence="1" id="KW-0732">Signal</keyword>
<reference evidence="2 3" key="1">
    <citation type="journal article" date="2009" name="BMC Genomics">
        <title>Complete genome sequence of the sugarcane nitrogen-fixing endophyte Gluconacetobacter diazotrophicus Pal5.</title>
        <authorList>
            <person name="Bertalan M."/>
            <person name="Albano R."/>
            <person name="Padua V."/>
            <person name="Rouws L."/>
            <person name="Rojas C."/>
            <person name="Hemerly A."/>
            <person name="Teixeira K."/>
            <person name="Schwab S."/>
            <person name="Araujo J."/>
            <person name="Oliveira A."/>
            <person name="Franca L."/>
            <person name="Magalhaes V."/>
            <person name="Alqueres S."/>
            <person name="Cardoso A."/>
            <person name="Almeida W."/>
            <person name="Loureiro M.M."/>
            <person name="Nogueira E."/>
            <person name="Cidade D."/>
            <person name="Oliveira D."/>
            <person name="Simao T."/>
            <person name="Macedo J."/>
            <person name="Valadao A."/>
            <person name="Dreschsel M."/>
            <person name="Freitas F."/>
            <person name="Vidal M."/>
            <person name="Guedes H."/>
            <person name="Rodrigues E."/>
            <person name="Meneses C."/>
            <person name="Brioso P."/>
            <person name="Pozzer L."/>
            <person name="Figueiredo D."/>
            <person name="Montano H."/>
            <person name="Junior J."/>
            <person name="Filho G."/>
            <person name="Flores V."/>
            <person name="Ferreira B."/>
            <person name="Branco A."/>
            <person name="Gonzalez P."/>
            <person name="Guillobel H."/>
            <person name="Lemos M."/>
            <person name="Seibel L."/>
            <person name="Macedo J."/>
            <person name="Alves-Ferreira M."/>
            <person name="Sachetto-Martins G."/>
            <person name="Coelho A."/>
            <person name="Santos E."/>
            <person name="Amaral G."/>
            <person name="Neves A."/>
            <person name="Pacheco A.B."/>
            <person name="Carvalho D."/>
            <person name="Lery L."/>
            <person name="Bisch P."/>
            <person name="Rossle S.C."/>
            <person name="Urmenyi T."/>
            <person name="Kruger W.V."/>
            <person name="Martins O."/>
            <person name="Baldani J.I."/>
            <person name="Ferreira P.C."/>
        </authorList>
    </citation>
    <scope>NUCLEOTIDE SEQUENCE [LARGE SCALE GENOMIC DNA]</scope>
    <source>
        <strain evidence="3">ATCC 49037 / DSM 5601 / CCUG 37298 / CIP 103539 / LMG 7603 / PAl5</strain>
    </source>
</reference>
<accession>A9HM38</accession>
<feature type="signal peptide" evidence="1">
    <location>
        <begin position="1"/>
        <end position="30"/>
    </location>
</feature>
<gene>
    <name evidence="2" type="ordered locus">GDI2310</name>
</gene>
<proteinExistence type="predicted"/>
<dbReference type="Proteomes" id="UP000001176">
    <property type="component" value="Chromosome"/>
</dbReference>
<dbReference type="RefSeq" id="WP_012226198.1">
    <property type="nucleotide sequence ID" value="NC_010125.1"/>
</dbReference>